<dbReference type="Pfam" id="PF02627">
    <property type="entry name" value="CMD"/>
    <property type="match status" value="1"/>
</dbReference>
<dbReference type="InterPro" id="IPR029032">
    <property type="entry name" value="AhpD-like"/>
</dbReference>
<proteinExistence type="predicted"/>
<name>A0A1N6US84_9RHOB</name>
<evidence type="ECO:0000313" key="3">
    <source>
        <dbReference type="Proteomes" id="UP000323956"/>
    </source>
</evidence>
<reference evidence="2 3" key="1">
    <citation type="submission" date="2017-01" db="EMBL/GenBank/DDBJ databases">
        <authorList>
            <person name="Varghese N."/>
            <person name="Submissions S."/>
        </authorList>
    </citation>
    <scope>NUCLEOTIDE SEQUENCE [LARGE SCALE GENOMIC DNA]</scope>
    <source>
        <strain evidence="2 3">ATCC 700171</strain>
    </source>
</reference>
<dbReference type="RefSeq" id="WP_149765762.1">
    <property type="nucleotide sequence ID" value="NZ_FTMK01000012.1"/>
</dbReference>
<dbReference type="PANTHER" id="PTHR33570:SF2">
    <property type="entry name" value="CARBOXYMUCONOLACTONE DECARBOXYLASE-LIKE DOMAIN-CONTAINING PROTEIN"/>
    <property type="match status" value="1"/>
</dbReference>
<organism evidence="2 3">
    <name type="scientific">Paracoccus thiocyanatus</name>
    <dbReference type="NCBI Taxonomy" id="34006"/>
    <lineage>
        <taxon>Bacteria</taxon>
        <taxon>Pseudomonadati</taxon>
        <taxon>Pseudomonadota</taxon>
        <taxon>Alphaproteobacteria</taxon>
        <taxon>Rhodobacterales</taxon>
        <taxon>Paracoccaceae</taxon>
        <taxon>Paracoccus</taxon>
    </lineage>
</organism>
<evidence type="ECO:0000259" key="1">
    <source>
        <dbReference type="Pfam" id="PF02627"/>
    </source>
</evidence>
<gene>
    <name evidence="2" type="ORF">SAMN05421641_11210</name>
</gene>
<dbReference type="InterPro" id="IPR012788">
    <property type="entry name" value="Decarb_PcaC"/>
</dbReference>
<dbReference type="SUPFAM" id="SSF69118">
    <property type="entry name" value="AhpD-like"/>
    <property type="match status" value="1"/>
</dbReference>
<protein>
    <submittedName>
        <fullName evidence="2">4-carboxymuconolactone decarboxylase</fullName>
    </submittedName>
</protein>
<dbReference type="GO" id="GO:0051920">
    <property type="term" value="F:peroxiredoxin activity"/>
    <property type="evidence" value="ECO:0007669"/>
    <property type="project" value="InterPro"/>
</dbReference>
<dbReference type="InterPro" id="IPR052512">
    <property type="entry name" value="4CMD/NDH-1_regulator"/>
</dbReference>
<dbReference type="NCBIfam" id="TIGR02425">
    <property type="entry name" value="decarb_PcaC"/>
    <property type="match status" value="1"/>
</dbReference>
<evidence type="ECO:0000313" key="2">
    <source>
        <dbReference type="EMBL" id="SIQ68490.1"/>
    </source>
</evidence>
<dbReference type="PANTHER" id="PTHR33570">
    <property type="entry name" value="4-CARBOXYMUCONOLACTONE DECARBOXYLASE FAMILY PROTEIN"/>
    <property type="match status" value="1"/>
</dbReference>
<accession>A0A1N6US84</accession>
<sequence length="139" mass="15608">MPDRPVPDALVQDRHKTGMRTRREVLGDAHVDRAEAQTSDLDQPFQDLITVSAWGTVWASDAISRRERSMLTLALLAATGNWEEIPMHIRATARTGASQRDVVEAFQHVAIYCGVPRANHALKLAKQTFAEMEEEEESR</sequence>
<dbReference type="OrthoDB" id="7507676at2"/>
<dbReference type="AlphaFoldDB" id="A0A1N6US84"/>
<dbReference type="Proteomes" id="UP000323956">
    <property type="component" value="Unassembled WGS sequence"/>
</dbReference>
<dbReference type="InterPro" id="IPR003779">
    <property type="entry name" value="CMD-like"/>
</dbReference>
<feature type="domain" description="Carboxymuconolactone decarboxylase-like" evidence="1">
    <location>
        <begin position="45"/>
        <end position="126"/>
    </location>
</feature>
<dbReference type="EMBL" id="FTMK01000012">
    <property type="protein sequence ID" value="SIQ68490.1"/>
    <property type="molecule type" value="Genomic_DNA"/>
</dbReference>
<dbReference type="Gene3D" id="1.20.1290.10">
    <property type="entry name" value="AhpD-like"/>
    <property type="match status" value="1"/>
</dbReference>